<dbReference type="EMBL" id="JAGKQM010000015">
    <property type="protein sequence ID" value="KAH0880260.1"/>
    <property type="molecule type" value="Genomic_DNA"/>
</dbReference>
<sequence length="95" mass="10468">LIQAGVERTKHTCLRLELSGADTIYGKCTWHHSHFVISFTDGSPLGFAMGLTEMKRPRRSGGASGAGTNRSTVSLMFLRDVNRSAPHFLFPLIFC</sequence>
<reference evidence="1 2" key="1">
    <citation type="submission" date="2021-05" db="EMBL/GenBank/DDBJ databases">
        <title>Genome Assembly of Synthetic Allotetraploid Brassica napus Reveals Homoeologous Exchanges between Subgenomes.</title>
        <authorList>
            <person name="Davis J.T."/>
        </authorList>
    </citation>
    <scope>NUCLEOTIDE SEQUENCE [LARGE SCALE GENOMIC DNA]</scope>
    <source>
        <strain evidence="2">cv. Da-Ae</strain>
        <tissue evidence="1">Seedling</tissue>
    </source>
</reference>
<keyword evidence="2" id="KW-1185">Reference proteome</keyword>
<organism evidence="1 2">
    <name type="scientific">Brassica napus</name>
    <name type="common">Rape</name>
    <dbReference type="NCBI Taxonomy" id="3708"/>
    <lineage>
        <taxon>Eukaryota</taxon>
        <taxon>Viridiplantae</taxon>
        <taxon>Streptophyta</taxon>
        <taxon>Embryophyta</taxon>
        <taxon>Tracheophyta</taxon>
        <taxon>Spermatophyta</taxon>
        <taxon>Magnoliopsida</taxon>
        <taxon>eudicotyledons</taxon>
        <taxon>Gunneridae</taxon>
        <taxon>Pentapetalae</taxon>
        <taxon>rosids</taxon>
        <taxon>malvids</taxon>
        <taxon>Brassicales</taxon>
        <taxon>Brassicaceae</taxon>
        <taxon>Brassiceae</taxon>
        <taxon>Brassica</taxon>
    </lineage>
</organism>
<name>A0ABQ7ZJ46_BRANA</name>
<proteinExistence type="predicted"/>
<accession>A0ABQ7ZJ46</accession>
<evidence type="ECO:0000313" key="2">
    <source>
        <dbReference type="Proteomes" id="UP000824890"/>
    </source>
</evidence>
<comment type="caution">
    <text evidence="1">The sequence shown here is derived from an EMBL/GenBank/DDBJ whole genome shotgun (WGS) entry which is preliminary data.</text>
</comment>
<gene>
    <name evidence="1" type="ORF">HID58_067654</name>
</gene>
<protein>
    <submittedName>
        <fullName evidence="1">Uncharacterized protein</fullName>
    </submittedName>
</protein>
<evidence type="ECO:0000313" key="1">
    <source>
        <dbReference type="EMBL" id="KAH0880260.1"/>
    </source>
</evidence>
<feature type="non-terminal residue" evidence="1">
    <location>
        <position position="1"/>
    </location>
</feature>
<dbReference type="Proteomes" id="UP000824890">
    <property type="component" value="Unassembled WGS sequence"/>
</dbReference>